<dbReference type="EMBL" id="LSBJ02000008">
    <property type="protein sequence ID" value="OAQ60703.2"/>
    <property type="molecule type" value="Genomic_DNA"/>
</dbReference>
<comment type="caution">
    <text evidence="2">The sequence shown here is derived from an EMBL/GenBank/DDBJ whole genome shotgun (WGS) entry which is preliminary data.</text>
</comment>
<dbReference type="AlphaFoldDB" id="A0A179F6C0"/>
<name>A0A179F6C0_METCM</name>
<sequence length="173" mass="18529">MQLTKVFVGAYIASTTFALPTALFPLEKRALEFRKYADFQVSDGVAGNALNEVKAKFPIDTNNLKAVSEGDLAIIKAARETAEAAETDAFNSQIKATSGDEAKALQNGKIKNKVLKLFLEVSALQIQQAQGASNQAKIDQEQKKLTNNINLDKKAAGGASKAVNFAKDVQPSV</sequence>
<protein>
    <recommendedName>
        <fullName evidence="4">Small secreted protein</fullName>
    </recommendedName>
</protein>
<dbReference type="Proteomes" id="UP000078397">
    <property type="component" value="Unassembled WGS sequence"/>
</dbReference>
<dbReference type="OrthoDB" id="2151417at2759"/>
<feature type="transmembrane region" description="Helical" evidence="1">
    <location>
        <begin position="6"/>
        <end position="26"/>
    </location>
</feature>
<proteinExistence type="predicted"/>
<keyword evidence="3" id="KW-1185">Reference proteome</keyword>
<evidence type="ECO:0000313" key="2">
    <source>
        <dbReference type="EMBL" id="OAQ60703.2"/>
    </source>
</evidence>
<dbReference type="PANTHER" id="PTHR38849">
    <property type="entry name" value="SMALL SECRETED PROTEIN"/>
    <property type="match status" value="1"/>
</dbReference>
<dbReference type="RefSeq" id="XP_022284088.1">
    <property type="nucleotide sequence ID" value="XM_022428903.1"/>
</dbReference>
<evidence type="ECO:0008006" key="4">
    <source>
        <dbReference type="Google" id="ProtNLM"/>
    </source>
</evidence>
<accession>A0A179F6C0</accession>
<keyword evidence="1" id="KW-0472">Membrane</keyword>
<keyword evidence="1" id="KW-1133">Transmembrane helix</keyword>
<gene>
    <name evidence="2" type="ORF">VFPPC_14118</name>
</gene>
<keyword evidence="1" id="KW-0812">Transmembrane</keyword>
<evidence type="ECO:0000256" key="1">
    <source>
        <dbReference type="SAM" id="Phobius"/>
    </source>
</evidence>
<dbReference type="GeneID" id="28855882"/>
<evidence type="ECO:0000313" key="3">
    <source>
        <dbReference type="Proteomes" id="UP000078397"/>
    </source>
</evidence>
<organism evidence="2 3">
    <name type="scientific">Pochonia chlamydosporia 170</name>
    <dbReference type="NCBI Taxonomy" id="1380566"/>
    <lineage>
        <taxon>Eukaryota</taxon>
        <taxon>Fungi</taxon>
        <taxon>Dikarya</taxon>
        <taxon>Ascomycota</taxon>
        <taxon>Pezizomycotina</taxon>
        <taxon>Sordariomycetes</taxon>
        <taxon>Hypocreomycetidae</taxon>
        <taxon>Hypocreales</taxon>
        <taxon>Clavicipitaceae</taxon>
        <taxon>Pochonia</taxon>
    </lineage>
</organism>
<dbReference type="KEGG" id="pchm:VFPPC_14118"/>
<reference evidence="2 3" key="1">
    <citation type="journal article" date="2016" name="PLoS Pathog.">
        <title>Biosynthesis of antibiotic leucinostatins in bio-control fungus Purpureocillium lilacinum and their inhibition on phytophthora revealed by genome mining.</title>
        <authorList>
            <person name="Wang G."/>
            <person name="Liu Z."/>
            <person name="Lin R."/>
            <person name="Li E."/>
            <person name="Mao Z."/>
            <person name="Ling J."/>
            <person name="Yang Y."/>
            <person name="Yin W.B."/>
            <person name="Xie B."/>
        </authorList>
    </citation>
    <scope>NUCLEOTIDE SEQUENCE [LARGE SCALE GENOMIC DNA]</scope>
    <source>
        <strain evidence="2">170</strain>
    </source>
</reference>
<dbReference type="PANTHER" id="PTHR38849:SF1">
    <property type="entry name" value="SMALL SECRETED PROTEIN"/>
    <property type="match status" value="1"/>
</dbReference>